<proteinExistence type="predicted"/>
<reference evidence="2" key="1">
    <citation type="submission" date="2019-04" db="EMBL/GenBank/DDBJ databases">
        <title>Sequencing of skin fungus with MAO and IRED activity.</title>
        <authorList>
            <person name="Marsaioli A.J."/>
            <person name="Bonatto J.M.C."/>
            <person name="Reis Junior O."/>
        </authorList>
    </citation>
    <scope>NUCLEOTIDE SEQUENCE</scope>
    <source>
        <strain evidence="2">30M1</strain>
    </source>
</reference>
<evidence type="ECO:0000313" key="3">
    <source>
        <dbReference type="Proteomes" id="UP000801428"/>
    </source>
</evidence>
<dbReference type="EMBL" id="SWKU01000041">
    <property type="protein sequence ID" value="KAF2994354.1"/>
    <property type="molecule type" value="Genomic_DNA"/>
</dbReference>
<name>A0A9P4T4J5_CURKU</name>
<dbReference type="AlphaFoldDB" id="A0A9P4T4J5"/>
<feature type="region of interest" description="Disordered" evidence="1">
    <location>
        <begin position="32"/>
        <end position="108"/>
    </location>
</feature>
<dbReference type="Proteomes" id="UP000801428">
    <property type="component" value="Unassembled WGS sequence"/>
</dbReference>
<evidence type="ECO:0000313" key="2">
    <source>
        <dbReference type="EMBL" id="KAF2994354.1"/>
    </source>
</evidence>
<gene>
    <name evidence="2" type="ORF">E8E13_000831</name>
</gene>
<dbReference type="OrthoDB" id="4159838at2759"/>
<feature type="compositionally biased region" description="Basic residues" evidence="1">
    <location>
        <begin position="85"/>
        <end position="97"/>
    </location>
</feature>
<accession>A0A9P4T4J5</accession>
<feature type="compositionally biased region" description="Basic and acidic residues" evidence="1">
    <location>
        <begin position="69"/>
        <end position="81"/>
    </location>
</feature>
<keyword evidence="3" id="KW-1185">Reference proteome</keyword>
<organism evidence="2 3">
    <name type="scientific">Curvularia kusanoi</name>
    <name type="common">Cochliobolus kusanoi</name>
    <dbReference type="NCBI Taxonomy" id="90978"/>
    <lineage>
        <taxon>Eukaryota</taxon>
        <taxon>Fungi</taxon>
        <taxon>Dikarya</taxon>
        <taxon>Ascomycota</taxon>
        <taxon>Pezizomycotina</taxon>
        <taxon>Dothideomycetes</taxon>
        <taxon>Pleosporomycetidae</taxon>
        <taxon>Pleosporales</taxon>
        <taxon>Pleosporineae</taxon>
        <taxon>Pleosporaceae</taxon>
        <taxon>Curvularia</taxon>
    </lineage>
</organism>
<protein>
    <submittedName>
        <fullName evidence="2">Uncharacterized protein</fullName>
    </submittedName>
</protein>
<sequence length="844" mass="94744">MAGDEELPWNVSRCNRLLRPLSSKLAKLRKELELPRTAHAEPRTTSSAFATKHTPQKTTNFTRPANKPRGFEKARDPDWRPGVKGAKRTYGGRKAKRPCGSNLGRAEAQTAARPGEIAFTPLIARMGNQMMDSPVVQESPLKKHTKHRSGLIPIERTDSLGPHTSADIRKLTLGMLEAYANILNATREKKIRQGTGSLMSACLRKLPAYIELEEHFAELDQLEEEELNDRDVANEIYEDLETRFEQRQGQGWRPFKQVVRAHATAILCRAFADGILTEEDRYFFHRYCLAEGAFDEAEELLVAALPALEPLPFPTNVKADLFGERWRYMSDAKAFVDRSGRYRFLYDLLEHMVAHELLPLEWLATASMRPVWDRLVRTITEGDHRTLAACSRFLETCMMAGMGLPDERLLADEVTGAIARRFVPSSREDLRQALNTTFSSLFTVLCSISLVNSGRNDVAGEAVVQKINGTLDAIVIALTSRSDIDAELRLLEANSEDLQMFAQRACWAIFSCFLAKLEQCSGDDRVVTLSTTVCIRKLSDIVCQYSSHGTNSSTVLATLPLLVSASARGTGRIWKDDGFCQLQRLVLAMSSLSGHRLPHKLWTLKRIALEAATEFANDTDDMEHLKYASEVEKQMRVSGRLVLMPTPRKADTTSPAAGGGFRWEDGIGEWVACTPFVKQSNHRLSQKPVRALELLPTPVQSEDEDRVQFVLYSEHESAAEPIVPSSPMLHSSPIKQRERLSRTPLGKRTRASSPMVMIPAKRMQITPPDTPVAFYPELPEDIVDEGKRRLRRTTTDIKTLRHRLKTQRSRSSLEGGLRDVRRVSYAAAEDAVEDDSEDELSFGF</sequence>
<evidence type="ECO:0000256" key="1">
    <source>
        <dbReference type="SAM" id="MobiDB-lite"/>
    </source>
</evidence>
<comment type="caution">
    <text evidence="2">The sequence shown here is derived from an EMBL/GenBank/DDBJ whole genome shotgun (WGS) entry which is preliminary data.</text>
</comment>
<feature type="compositionally biased region" description="Basic and acidic residues" evidence="1">
    <location>
        <begin position="32"/>
        <end position="42"/>
    </location>
</feature>